<proteinExistence type="predicted"/>
<dbReference type="Pfam" id="PF03415">
    <property type="entry name" value="Peptidase_C11"/>
    <property type="match status" value="1"/>
</dbReference>
<gene>
    <name evidence="3" type="ORF">ACFSF0_09725</name>
</gene>
<evidence type="ECO:0000313" key="3">
    <source>
        <dbReference type="EMBL" id="MFD1710883.1"/>
    </source>
</evidence>
<feature type="chain" id="PRO_5046322608" evidence="2">
    <location>
        <begin position="20"/>
        <end position="613"/>
    </location>
</feature>
<dbReference type="InterPro" id="IPR005077">
    <property type="entry name" value="Peptidase_C11"/>
</dbReference>
<evidence type="ECO:0000313" key="4">
    <source>
        <dbReference type="Proteomes" id="UP001597304"/>
    </source>
</evidence>
<sequence length="613" mass="65086">MRNKLFRWLLAIWVTTLLAACGGGDDGDSPPVATKAKTTVLVYMVASNLIGNAQHTLRGLYEARVSKDVNVILQIGGANEDGLLDDELDLRELRRYRLVPDPDNQGKTWDLEPLPQAQQPAQASMSEPGTLRDFLKWGAEAFPADQFVVSMWDHGGGPIGGFGSDYALGGGKGMSVNEVRNALRDSGVHFELIGFDACLMSSLEVASMLAPYGNYLVASEDVTTGWNWTSLMNFLADQPSASGDQIGKNIVQHYDGPVGPVTGGFSAYAVTDLTRVGPVVKAMEQIAQRLQAGLQRDGLVTWLAIAAARREAQEFQTNIFSQFDLVDVRSWVGELAQQGLVDAPTLASFDAAYRDAVVSVDGRTDDVTGLMIYFPRYSTDITSLLDRYAAVDFSPTYQALVGAYADFAQSGQMPQIAVGPTQIVADAASAEVQALNGAPLYDEAFAALVEDGVAVSMQTASAAGTALRLADASVWPMVTGQLVTVLPGEDSSLLVIPVQVPKESDPTEYEDGMLWATRTADGRVVIRWFVSASAAAGTPAAAIALTPGTPYFPTQLDLASGELVPAATPITVPATGEWTVDTGRVTGAQYSVYMAAADLKGRLQASNVGAALP</sequence>
<evidence type="ECO:0000256" key="2">
    <source>
        <dbReference type="SAM" id="SignalP"/>
    </source>
</evidence>
<dbReference type="Proteomes" id="UP001597304">
    <property type="component" value="Unassembled WGS sequence"/>
</dbReference>
<dbReference type="RefSeq" id="WP_147911599.1">
    <property type="nucleotide sequence ID" value="NZ_JBHUEJ010000019.1"/>
</dbReference>
<keyword evidence="4" id="KW-1185">Reference proteome</keyword>
<keyword evidence="2" id="KW-0732">Signal</keyword>
<organism evidence="3 4">
    <name type="scientific">Ottowia flava</name>
    <dbReference type="NCBI Taxonomy" id="2675430"/>
    <lineage>
        <taxon>Bacteria</taxon>
        <taxon>Pseudomonadati</taxon>
        <taxon>Pseudomonadota</taxon>
        <taxon>Betaproteobacteria</taxon>
        <taxon>Burkholderiales</taxon>
        <taxon>Comamonadaceae</taxon>
        <taxon>Ottowia</taxon>
    </lineage>
</organism>
<protein>
    <submittedName>
        <fullName evidence="3">Clostripain-related cysteine peptidase</fullName>
    </submittedName>
</protein>
<feature type="region of interest" description="Disordered" evidence="1">
    <location>
        <begin position="104"/>
        <end position="125"/>
    </location>
</feature>
<evidence type="ECO:0000256" key="1">
    <source>
        <dbReference type="SAM" id="MobiDB-lite"/>
    </source>
</evidence>
<dbReference type="PROSITE" id="PS51257">
    <property type="entry name" value="PROKAR_LIPOPROTEIN"/>
    <property type="match status" value="1"/>
</dbReference>
<reference evidence="4" key="1">
    <citation type="journal article" date="2019" name="Int. J. Syst. Evol. Microbiol.">
        <title>The Global Catalogue of Microorganisms (GCM) 10K type strain sequencing project: providing services to taxonomists for standard genome sequencing and annotation.</title>
        <authorList>
            <consortium name="The Broad Institute Genomics Platform"/>
            <consortium name="The Broad Institute Genome Sequencing Center for Infectious Disease"/>
            <person name="Wu L."/>
            <person name="Ma J."/>
        </authorList>
    </citation>
    <scope>NUCLEOTIDE SEQUENCE [LARGE SCALE GENOMIC DNA]</scope>
    <source>
        <strain evidence="4">LMG 29247</strain>
    </source>
</reference>
<dbReference type="EMBL" id="JBHUEJ010000019">
    <property type="protein sequence ID" value="MFD1710883.1"/>
    <property type="molecule type" value="Genomic_DNA"/>
</dbReference>
<name>A0ABW4KTV2_9BURK</name>
<dbReference type="Gene3D" id="3.40.50.11970">
    <property type="match status" value="1"/>
</dbReference>
<feature type="compositionally biased region" description="Low complexity" evidence="1">
    <location>
        <begin position="113"/>
        <end position="123"/>
    </location>
</feature>
<feature type="signal peptide" evidence="2">
    <location>
        <begin position="1"/>
        <end position="19"/>
    </location>
</feature>
<comment type="caution">
    <text evidence="3">The sequence shown here is derived from an EMBL/GenBank/DDBJ whole genome shotgun (WGS) entry which is preliminary data.</text>
</comment>
<dbReference type="PANTHER" id="PTHR37835">
    <property type="entry name" value="ALPHA-CLOSTRIPAIN"/>
    <property type="match status" value="1"/>
</dbReference>
<dbReference type="PANTHER" id="PTHR37835:SF1">
    <property type="entry name" value="ALPHA-CLOSTRIPAIN"/>
    <property type="match status" value="1"/>
</dbReference>
<accession>A0ABW4KTV2</accession>